<accession>A0A8S5SUD1</accession>
<organism evidence="1">
    <name type="scientific">Phage sp. ctcqm2</name>
    <dbReference type="NCBI Taxonomy" id="2828007"/>
    <lineage>
        <taxon>Viruses</taxon>
    </lineage>
</organism>
<protein>
    <submittedName>
        <fullName evidence="1">Uncharacterized protein</fullName>
    </submittedName>
</protein>
<sequence length="85" mass="9553">MITHPAEYVNTLMRNYAILQWIICKACATRRRCCAWVYLLTCAAGVAGRGWGISWAGAGPGEPQNARKKQKRKNTCALHKLKLTY</sequence>
<dbReference type="EMBL" id="BK032673">
    <property type="protein sequence ID" value="DAF54178.1"/>
    <property type="molecule type" value="Genomic_DNA"/>
</dbReference>
<proteinExistence type="predicted"/>
<name>A0A8S5SUD1_9VIRU</name>
<reference evidence="1" key="1">
    <citation type="journal article" date="2021" name="Proc. Natl. Acad. Sci. U.S.A.">
        <title>A Catalog of Tens of Thousands of Viruses from Human Metagenomes Reveals Hidden Associations with Chronic Diseases.</title>
        <authorList>
            <person name="Tisza M.J."/>
            <person name="Buck C.B."/>
        </authorList>
    </citation>
    <scope>NUCLEOTIDE SEQUENCE</scope>
    <source>
        <strain evidence="1">Ctcqm2</strain>
    </source>
</reference>
<evidence type="ECO:0000313" key="1">
    <source>
        <dbReference type="EMBL" id="DAF54178.1"/>
    </source>
</evidence>